<feature type="compositionally biased region" description="Basic residues" evidence="16">
    <location>
        <begin position="425"/>
        <end position="435"/>
    </location>
</feature>
<evidence type="ECO:0000256" key="7">
    <source>
        <dbReference type="ARBA" id="ARBA00022741"/>
    </source>
</evidence>
<dbReference type="InterPro" id="IPR000719">
    <property type="entry name" value="Prot_kinase_dom"/>
</dbReference>
<name>A0ABM1MSN3_NICVS</name>
<dbReference type="CDD" id="cd12198">
    <property type="entry name" value="MELK_C"/>
    <property type="match status" value="1"/>
</dbReference>
<feature type="compositionally biased region" description="Polar residues" evidence="16">
    <location>
        <begin position="586"/>
        <end position="604"/>
    </location>
</feature>
<comment type="catalytic activity">
    <reaction evidence="14">
        <text>L-seryl-[protein] + ATP = O-phospho-L-seryl-[protein] + ADP + H(+)</text>
        <dbReference type="Rhea" id="RHEA:17989"/>
        <dbReference type="Rhea" id="RHEA-COMP:9863"/>
        <dbReference type="Rhea" id="RHEA-COMP:11604"/>
        <dbReference type="ChEBI" id="CHEBI:15378"/>
        <dbReference type="ChEBI" id="CHEBI:29999"/>
        <dbReference type="ChEBI" id="CHEBI:30616"/>
        <dbReference type="ChEBI" id="CHEBI:83421"/>
        <dbReference type="ChEBI" id="CHEBI:456216"/>
        <dbReference type="EC" id="2.7.11.1"/>
    </reaction>
</comment>
<dbReference type="InterPro" id="IPR008271">
    <property type="entry name" value="Ser/Thr_kinase_AS"/>
</dbReference>
<dbReference type="PROSITE" id="PS50011">
    <property type="entry name" value="PROTEIN_KINASE_DOM"/>
    <property type="match status" value="1"/>
</dbReference>
<evidence type="ECO:0000256" key="14">
    <source>
        <dbReference type="ARBA" id="ARBA00048679"/>
    </source>
</evidence>
<dbReference type="PROSITE" id="PS00107">
    <property type="entry name" value="PROTEIN_KINASE_ATP"/>
    <property type="match status" value="1"/>
</dbReference>
<evidence type="ECO:0000256" key="15">
    <source>
        <dbReference type="PROSITE-ProRule" id="PRU10141"/>
    </source>
</evidence>
<evidence type="ECO:0000256" key="13">
    <source>
        <dbReference type="ARBA" id="ARBA00047899"/>
    </source>
</evidence>
<comment type="similarity">
    <text evidence="2">Belongs to the protein kinase superfamily. CAMK Ser/Thr protein kinase family. SNF1 subfamily.</text>
</comment>
<keyword evidence="6" id="KW-0808">Transferase</keyword>
<dbReference type="CDD" id="cd14341">
    <property type="entry name" value="UBA_MELK"/>
    <property type="match status" value="1"/>
</dbReference>
<evidence type="ECO:0000256" key="9">
    <source>
        <dbReference type="ARBA" id="ARBA00022840"/>
    </source>
</evidence>
<evidence type="ECO:0000256" key="4">
    <source>
        <dbReference type="ARBA" id="ARBA00022475"/>
    </source>
</evidence>
<dbReference type="Pfam" id="PF00069">
    <property type="entry name" value="Pkinase"/>
    <property type="match status" value="1"/>
</dbReference>
<evidence type="ECO:0000313" key="19">
    <source>
        <dbReference type="Proteomes" id="UP000695000"/>
    </source>
</evidence>
<evidence type="ECO:0000256" key="1">
    <source>
        <dbReference type="ARBA" id="ARBA00004202"/>
    </source>
</evidence>
<evidence type="ECO:0000256" key="6">
    <source>
        <dbReference type="ARBA" id="ARBA00022679"/>
    </source>
</evidence>
<evidence type="ECO:0000256" key="2">
    <source>
        <dbReference type="ARBA" id="ARBA00006234"/>
    </source>
</evidence>
<evidence type="ECO:0000313" key="20">
    <source>
        <dbReference type="RefSeq" id="XP_017777583.1"/>
    </source>
</evidence>
<reference evidence="20" key="1">
    <citation type="submission" date="2025-08" db="UniProtKB">
        <authorList>
            <consortium name="RefSeq"/>
        </authorList>
    </citation>
    <scope>IDENTIFICATION</scope>
    <source>
        <tissue evidence="20">Whole Larva</tissue>
    </source>
</reference>
<dbReference type="SUPFAM" id="SSF56112">
    <property type="entry name" value="Protein kinase-like (PK-like)"/>
    <property type="match status" value="1"/>
</dbReference>
<dbReference type="Gene3D" id="1.10.510.10">
    <property type="entry name" value="Transferase(Phosphotransferase) domain 1"/>
    <property type="match status" value="1"/>
</dbReference>
<keyword evidence="11" id="KW-0472">Membrane</keyword>
<feature type="domain" description="KA1" evidence="18">
    <location>
        <begin position="606"/>
        <end position="653"/>
    </location>
</feature>
<dbReference type="SUPFAM" id="SSF103243">
    <property type="entry name" value="KA1-like"/>
    <property type="match status" value="1"/>
</dbReference>
<evidence type="ECO:0000256" key="8">
    <source>
        <dbReference type="ARBA" id="ARBA00022777"/>
    </source>
</evidence>
<dbReference type="PANTHER" id="PTHR24346">
    <property type="entry name" value="MAP/MICROTUBULE AFFINITY-REGULATING KINASE"/>
    <property type="match status" value="1"/>
</dbReference>
<keyword evidence="4" id="KW-1003">Cell membrane</keyword>
<dbReference type="Pfam" id="PF21594">
    <property type="entry name" value="UBA_MELK"/>
    <property type="match status" value="1"/>
</dbReference>
<organism evidence="19 20">
    <name type="scientific">Nicrophorus vespilloides</name>
    <name type="common">Boreal carrion beetle</name>
    <dbReference type="NCBI Taxonomy" id="110193"/>
    <lineage>
        <taxon>Eukaryota</taxon>
        <taxon>Metazoa</taxon>
        <taxon>Ecdysozoa</taxon>
        <taxon>Arthropoda</taxon>
        <taxon>Hexapoda</taxon>
        <taxon>Insecta</taxon>
        <taxon>Pterygota</taxon>
        <taxon>Neoptera</taxon>
        <taxon>Endopterygota</taxon>
        <taxon>Coleoptera</taxon>
        <taxon>Polyphaga</taxon>
        <taxon>Staphyliniformia</taxon>
        <taxon>Silphidae</taxon>
        <taxon>Nicrophorinae</taxon>
        <taxon>Nicrophorus</taxon>
    </lineage>
</organism>
<evidence type="ECO:0000259" key="17">
    <source>
        <dbReference type="PROSITE" id="PS50011"/>
    </source>
</evidence>
<sequence>MRYSALKGFYDVERTIGCGGFAKVKLATHIATGEKVAIKIMEKSVLKDDLPRVKLELKALKTLSHSHICKLYQVIETDTHFFLIVEYCSGGELFDHIVEKNRLTETESRIFFRQIVSAVAYLHSFGYAHRDLKPENVLLDYAQNLKLIDFGLCARPDGGMTSPLFTSCGSPTYAAPELVLGKQYLGPEVDVWAMGVLLYALLAGFLPFDDQNIDSLYKKILSGKYEEPAFMSSSSKKLIRQMLQVDPKNRITVNELLSHHWLTLGILDPVKIKSDDPHSQDNDVISLMSQYHGTTDDDMWKHLKRWRYDYDTATYFLLLARKNRGLPLKISTGAMKMPIRVKSAETIQIGNELINNMSKSNTLKPINRIDNINDTPTKPLIKYQFAKVDTQLSTPKKSFDFEYVTTPKNSNLLSPDNFLEPRKPGSIRKPQKRIRSPNLNGDCSPVPIKKTAAYISDPRTPEIKTPGNHEGSGSVSARKVLGSIERSLHKVRHVLTPRKPSDSSGGPMVLTNKDLCNVSTTQCTDPEYVITELTKALQKKGIQCERKKGFTIRGKMEPNAMQRVGGGCSFELDICYLPAMGPRPSQKGSTPTKLPKVDTTTPNKYKTKSGNSVDFAIQKVTVTNMVGIRRKRLKGDSWCYKKVCEQVLALTSTELKKESDV</sequence>
<accession>A0ABM1MSN3</accession>
<keyword evidence="7 15" id="KW-0547">Nucleotide-binding</keyword>
<evidence type="ECO:0000256" key="10">
    <source>
        <dbReference type="ARBA" id="ARBA00023121"/>
    </source>
</evidence>
<keyword evidence="8" id="KW-0418">Kinase</keyword>
<evidence type="ECO:0000256" key="11">
    <source>
        <dbReference type="ARBA" id="ARBA00023136"/>
    </source>
</evidence>
<dbReference type="Proteomes" id="UP000695000">
    <property type="component" value="Unplaced"/>
</dbReference>
<proteinExistence type="inferred from homology"/>
<feature type="domain" description="Protein kinase" evidence="17">
    <location>
        <begin position="10"/>
        <end position="262"/>
    </location>
</feature>
<dbReference type="Pfam" id="PF02149">
    <property type="entry name" value="KA1"/>
    <property type="match status" value="1"/>
</dbReference>
<evidence type="ECO:0000256" key="16">
    <source>
        <dbReference type="SAM" id="MobiDB-lite"/>
    </source>
</evidence>
<evidence type="ECO:0000256" key="5">
    <source>
        <dbReference type="ARBA" id="ARBA00022527"/>
    </source>
</evidence>
<keyword evidence="9 15" id="KW-0067">ATP-binding</keyword>
<dbReference type="PROSITE" id="PS00108">
    <property type="entry name" value="PROTEIN_KINASE_ST"/>
    <property type="match status" value="1"/>
</dbReference>
<keyword evidence="12" id="KW-0131">Cell cycle</keyword>
<feature type="region of interest" description="Disordered" evidence="16">
    <location>
        <begin position="414"/>
        <end position="447"/>
    </location>
</feature>
<gene>
    <name evidence="20" type="primary">LOC108563425</name>
</gene>
<dbReference type="GeneID" id="108563425"/>
<dbReference type="Gene3D" id="3.30.310.80">
    <property type="entry name" value="Kinase associated domain 1, KA1"/>
    <property type="match status" value="1"/>
</dbReference>
<dbReference type="InterPro" id="IPR017441">
    <property type="entry name" value="Protein_kinase_ATP_BS"/>
</dbReference>
<comment type="catalytic activity">
    <reaction evidence="13">
        <text>L-threonyl-[protein] + ATP = O-phospho-L-threonyl-[protein] + ADP + H(+)</text>
        <dbReference type="Rhea" id="RHEA:46608"/>
        <dbReference type="Rhea" id="RHEA-COMP:11060"/>
        <dbReference type="Rhea" id="RHEA-COMP:11605"/>
        <dbReference type="ChEBI" id="CHEBI:15378"/>
        <dbReference type="ChEBI" id="CHEBI:30013"/>
        <dbReference type="ChEBI" id="CHEBI:30616"/>
        <dbReference type="ChEBI" id="CHEBI:61977"/>
        <dbReference type="ChEBI" id="CHEBI:456216"/>
        <dbReference type="EC" id="2.7.11.1"/>
    </reaction>
</comment>
<feature type="region of interest" description="Disordered" evidence="16">
    <location>
        <begin position="583"/>
        <end position="604"/>
    </location>
</feature>
<keyword evidence="19" id="KW-1185">Reference proteome</keyword>
<keyword evidence="5" id="KW-0723">Serine/threonine-protein kinase</keyword>
<dbReference type="InterPro" id="IPR028375">
    <property type="entry name" value="KA1/Ssp2_C"/>
</dbReference>
<comment type="subcellular location">
    <subcellularLocation>
        <location evidence="1">Cell membrane</location>
        <topology evidence="1">Peripheral membrane protein</topology>
    </subcellularLocation>
</comment>
<dbReference type="SMART" id="SM00220">
    <property type="entry name" value="S_TKc"/>
    <property type="match status" value="1"/>
</dbReference>
<keyword evidence="10" id="KW-0446">Lipid-binding</keyword>
<protein>
    <recommendedName>
        <fullName evidence="3">non-specific serine/threonine protein kinase</fullName>
        <ecNumber evidence="3">2.7.11.1</ecNumber>
    </recommendedName>
</protein>
<evidence type="ECO:0000256" key="3">
    <source>
        <dbReference type="ARBA" id="ARBA00012513"/>
    </source>
</evidence>
<dbReference type="PANTHER" id="PTHR24346:SF30">
    <property type="entry name" value="MATERNAL EMBRYONIC LEUCINE ZIPPER KINASE"/>
    <property type="match status" value="1"/>
</dbReference>
<dbReference type="EC" id="2.7.11.1" evidence="3"/>
<dbReference type="InterPro" id="IPR048637">
    <property type="entry name" value="MELK_UBA"/>
</dbReference>
<dbReference type="PROSITE" id="PS50032">
    <property type="entry name" value="KA1"/>
    <property type="match status" value="1"/>
</dbReference>
<dbReference type="RefSeq" id="XP_017777583.1">
    <property type="nucleotide sequence ID" value="XM_017922094.1"/>
</dbReference>
<evidence type="ECO:0000259" key="18">
    <source>
        <dbReference type="PROSITE" id="PS50032"/>
    </source>
</evidence>
<feature type="binding site" evidence="15">
    <location>
        <position position="47"/>
    </location>
    <ligand>
        <name>ATP</name>
        <dbReference type="ChEBI" id="CHEBI:30616"/>
    </ligand>
</feature>
<dbReference type="InterPro" id="IPR011009">
    <property type="entry name" value="Kinase-like_dom_sf"/>
</dbReference>
<dbReference type="InterPro" id="IPR001772">
    <property type="entry name" value="KA1_dom"/>
</dbReference>
<evidence type="ECO:0000256" key="12">
    <source>
        <dbReference type="ARBA" id="ARBA00023306"/>
    </source>
</evidence>